<dbReference type="EMBL" id="JAFCJH010000054">
    <property type="protein sequence ID" value="MBR0800431.1"/>
    <property type="molecule type" value="Genomic_DNA"/>
</dbReference>
<feature type="transmembrane region" description="Helical" evidence="6">
    <location>
        <begin position="326"/>
        <end position="345"/>
    </location>
</feature>
<name>A0ABS5FVY8_9BRAD</name>
<dbReference type="PROSITE" id="PS50850">
    <property type="entry name" value="MFS"/>
    <property type="match status" value="1"/>
</dbReference>
<accession>A0ABS5FVY8</accession>
<keyword evidence="5 6" id="KW-0472">Membrane</keyword>
<feature type="transmembrane region" description="Helical" evidence="6">
    <location>
        <begin position="187"/>
        <end position="209"/>
    </location>
</feature>
<evidence type="ECO:0000259" key="7">
    <source>
        <dbReference type="PROSITE" id="PS50850"/>
    </source>
</evidence>
<dbReference type="RefSeq" id="WP_212494824.1">
    <property type="nucleotide sequence ID" value="NZ_JAFCJH010000054.1"/>
</dbReference>
<feature type="transmembrane region" description="Helical" evidence="6">
    <location>
        <begin position="294"/>
        <end position="314"/>
    </location>
</feature>
<feature type="transmembrane region" description="Helical" evidence="6">
    <location>
        <begin position="120"/>
        <end position="144"/>
    </location>
</feature>
<feature type="transmembrane region" description="Helical" evidence="6">
    <location>
        <begin position="58"/>
        <end position="78"/>
    </location>
</feature>
<dbReference type="Proteomes" id="UP001315278">
    <property type="component" value="Unassembled WGS sequence"/>
</dbReference>
<feature type="transmembrane region" description="Helical" evidence="6">
    <location>
        <begin position="29"/>
        <end position="52"/>
    </location>
</feature>
<evidence type="ECO:0000256" key="4">
    <source>
        <dbReference type="ARBA" id="ARBA00022989"/>
    </source>
</evidence>
<keyword evidence="3 6" id="KW-0812">Transmembrane</keyword>
<dbReference type="PANTHER" id="PTHR43791:SF102">
    <property type="entry name" value="4-HYDROXYPHENYLACETATE CATABOLISM PROTEIN"/>
    <property type="match status" value="1"/>
</dbReference>
<feature type="transmembrane region" description="Helical" evidence="6">
    <location>
        <begin position="384"/>
        <end position="407"/>
    </location>
</feature>
<evidence type="ECO:0000256" key="3">
    <source>
        <dbReference type="ARBA" id="ARBA00022692"/>
    </source>
</evidence>
<organism evidence="8 9">
    <name type="scientific">Bradyrhizobium jicamae</name>
    <dbReference type="NCBI Taxonomy" id="280332"/>
    <lineage>
        <taxon>Bacteria</taxon>
        <taxon>Pseudomonadati</taxon>
        <taxon>Pseudomonadota</taxon>
        <taxon>Alphaproteobacteria</taxon>
        <taxon>Hyphomicrobiales</taxon>
        <taxon>Nitrobacteraceae</taxon>
        <taxon>Bradyrhizobium</taxon>
    </lineage>
</organism>
<feature type="transmembrane region" description="Helical" evidence="6">
    <location>
        <begin position="156"/>
        <end position="175"/>
    </location>
</feature>
<keyword evidence="9" id="KW-1185">Reference proteome</keyword>
<dbReference type="Pfam" id="PF07690">
    <property type="entry name" value="MFS_1"/>
    <property type="match status" value="1"/>
</dbReference>
<feature type="transmembrane region" description="Helical" evidence="6">
    <location>
        <begin position="351"/>
        <end position="372"/>
    </location>
</feature>
<dbReference type="InterPro" id="IPR036259">
    <property type="entry name" value="MFS_trans_sf"/>
</dbReference>
<evidence type="ECO:0000313" key="9">
    <source>
        <dbReference type="Proteomes" id="UP001315278"/>
    </source>
</evidence>
<evidence type="ECO:0000256" key="1">
    <source>
        <dbReference type="ARBA" id="ARBA00004141"/>
    </source>
</evidence>
<evidence type="ECO:0000256" key="2">
    <source>
        <dbReference type="ARBA" id="ARBA00022448"/>
    </source>
</evidence>
<dbReference type="SUPFAM" id="SSF103473">
    <property type="entry name" value="MFS general substrate transporter"/>
    <property type="match status" value="1"/>
</dbReference>
<dbReference type="InterPro" id="IPR011701">
    <property type="entry name" value="MFS"/>
</dbReference>
<dbReference type="InterPro" id="IPR020846">
    <property type="entry name" value="MFS_dom"/>
</dbReference>
<comment type="subcellular location">
    <subcellularLocation>
        <location evidence="1">Membrane</location>
        <topology evidence="1">Multi-pass membrane protein</topology>
    </subcellularLocation>
</comment>
<feature type="transmembrane region" description="Helical" evidence="6">
    <location>
        <begin position="413"/>
        <end position="435"/>
    </location>
</feature>
<reference evidence="9" key="1">
    <citation type="journal article" date="2021" name="ISME J.">
        <title>Evolutionary origin and ecological implication of a unique nif island in free-living Bradyrhizobium lineages.</title>
        <authorList>
            <person name="Tao J."/>
        </authorList>
    </citation>
    <scope>NUCLEOTIDE SEQUENCE [LARGE SCALE GENOMIC DNA]</scope>
    <source>
        <strain evidence="9">SZCCT0434</strain>
    </source>
</reference>
<dbReference type="Gene3D" id="1.20.1250.20">
    <property type="entry name" value="MFS general substrate transporter like domains"/>
    <property type="match status" value="2"/>
</dbReference>
<comment type="caution">
    <text evidence="8">The sequence shown here is derived from an EMBL/GenBank/DDBJ whole genome shotgun (WGS) entry which is preliminary data.</text>
</comment>
<evidence type="ECO:0000256" key="6">
    <source>
        <dbReference type="SAM" id="Phobius"/>
    </source>
</evidence>
<protein>
    <submittedName>
        <fullName evidence="8">MFS transporter</fullName>
    </submittedName>
</protein>
<sequence>MSAISEQSVRVSQGSAEELAVIDKVSRRLVWFLVVLFFISYLDRINISFAALSMNKDLGLTATMFGFATSIFYVAYLCAEIPSNMLMPYFGARIWIPRIMITWGLASVATLFATGPNSLYVLRVIVGLAEAGFVPGILLYITYWFPATHRARATSFFIMAQPITIMIGSTISGLILEMHGFFGLKGWQWLFLLEGLPAIVLGVVAYFYLDDNPTKAKWLTPREKEVLAEAIARDDLVAPKNKSEGSRFGMVSEFFSAPVLLLSFTYVGLVVSLVTNSSWVPQIVRAVHPNADFLIIGVIGAIPALAAVLVMPQWGKHSDNTNERKWHVALPMIVAAAGWMMVAWLESPVAKLVGLILCAVGTFSAQGIFWTLPPLFLSPKARPIGIAMISTIGLLGTSIGPITVGWLKDYTGTFGAGLSFVAGCVIAGALAVIIMQSHTSSPERRS</sequence>
<evidence type="ECO:0000313" key="8">
    <source>
        <dbReference type="EMBL" id="MBR0800431.1"/>
    </source>
</evidence>
<keyword evidence="2" id="KW-0813">Transport</keyword>
<feature type="transmembrane region" description="Helical" evidence="6">
    <location>
        <begin position="90"/>
        <end position="114"/>
    </location>
</feature>
<dbReference type="CDD" id="cd17319">
    <property type="entry name" value="MFS_ExuT_GudP_like"/>
    <property type="match status" value="1"/>
</dbReference>
<proteinExistence type="predicted"/>
<evidence type="ECO:0000256" key="5">
    <source>
        <dbReference type="ARBA" id="ARBA00023136"/>
    </source>
</evidence>
<feature type="domain" description="Major facilitator superfamily (MFS) profile" evidence="7">
    <location>
        <begin position="29"/>
        <end position="440"/>
    </location>
</feature>
<gene>
    <name evidence="8" type="ORF">JQ615_34190</name>
</gene>
<dbReference type="PANTHER" id="PTHR43791">
    <property type="entry name" value="PERMEASE-RELATED"/>
    <property type="match status" value="1"/>
</dbReference>
<feature type="transmembrane region" description="Helical" evidence="6">
    <location>
        <begin position="254"/>
        <end position="274"/>
    </location>
</feature>
<keyword evidence="4 6" id="KW-1133">Transmembrane helix</keyword>